<dbReference type="Proteomes" id="UP000184501">
    <property type="component" value="Unassembled WGS sequence"/>
</dbReference>
<name>A0A1M5MFP4_STRHI</name>
<gene>
    <name evidence="1" type="ORF">SAMN05444320_113103</name>
</gene>
<evidence type="ECO:0000313" key="2">
    <source>
        <dbReference type="Proteomes" id="UP000184501"/>
    </source>
</evidence>
<evidence type="ECO:0000313" key="1">
    <source>
        <dbReference type="EMBL" id="SHG76066.1"/>
    </source>
</evidence>
<dbReference type="AlphaFoldDB" id="A0A1M5MFP4"/>
<protein>
    <submittedName>
        <fullName evidence="1">Uncharacterized protein</fullName>
    </submittedName>
</protein>
<reference evidence="1 2" key="1">
    <citation type="submission" date="2016-11" db="EMBL/GenBank/DDBJ databases">
        <authorList>
            <person name="Jaros S."/>
            <person name="Januszkiewicz K."/>
            <person name="Wedrychowicz H."/>
        </authorList>
    </citation>
    <scope>NUCLEOTIDE SEQUENCE [LARGE SCALE GENOMIC DNA]</scope>
    <source>
        <strain evidence="1 2">DSM 44523</strain>
    </source>
</reference>
<accession>A0A1M5MFP4</accession>
<proteinExistence type="predicted"/>
<organism evidence="1 2">
    <name type="scientific">Streptoalloteichus hindustanus</name>
    <dbReference type="NCBI Taxonomy" id="2017"/>
    <lineage>
        <taxon>Bacteria</taxon>
        <taxon>Bacillati</taxon>
        <taxon>Actinomycetota</taxon>
        <taxon>Actinomycetes</taxon>
        <taxon>Pseudonocardiales</taxon>
        <taxon>Pseudonocardiaceae</taxon>
        <taxon>Streptoalloteichus</taxon>
    </lineage>
</organism>
<sequence length="33" mass="3696">MTVRRTGSVALPEVSPFVELLHRAYETEPLVTP</sequence>
<dbReference type="STRING" id="2017.SAMN05444320_113103"/>
<keyword evidence="2" id="KW-1185">Reference proteome</keyword>
<dbReference type="EMBL" id="FQVN01000013">
    <property type="protein sequence ID" value="SHG76066.1"/>
    <property type="molecule type" value="Genomic_DNA"/>
</dbReference>